<dbReference type="GO" id="GO:0005634">
    <property type="term" value="C:nucleus"/>
    <property type="evidence" value="ECO:0007669"/>
    <property type="project" value="TreeGrafter"/>
</dbReference>
<feature type="compositionally biased region" description="Basic residues" evidence="3">
    <location>
        <begin position="107"/>
        <end position="122"/>
    </location>
</feature>
<evidence type="ECO:0000313" key="6">
    <source>
        <dbReference type="Proteomes" id="UP000242180"/>
    </source>
</evidence>
<protein>
    <recommendedName>
        <fullName evidence="4">Bromo domain-containing protein</fullName>
    </recommendedName>
</protein>
<dbReference type="PANTHER" id="PTHR22881:SF27">
    <property type="entry name" value="BROMODOMAIN CONTAINING 7_9"/>
    <property type="match status" value="1"/>
</dbReference>
<dbReference type="Proteomes" id="UP000242180">
    <property type="component" value="Unassembled WGS sequence"/>
</dbReference>
<dbReference type="SMART" id="SM00297">
    <property type="entry name" value="BROMO"/>
    <property type="match status" value="1"/>
</dbReference>
<feature type="region of interest" description="Disordered" evidence="3">
    <location>
        <begin position="1"/>
        <end position="254"/>
    </location>
</feature>
<evidence type="ECO:0000256" key="3">
    <source>
        <dbReference type="SAM" id="MobiDB-lite"/>
    </source>
</evidence>
<evidence type="ECO:0000256" key="1">
    <source>
        <dbReference type="ARBA" id="ARBA00023117"/>
    </source>
</evidence>
<feature type="compositionally biased region" description="Polar residues" evidence="3">
    <location>
        <begin position="640"/>
        <end position="649"/>
    </location>
</feature>
<feature type="compositionally biased region" description="Basic and acidic residues" evidence="3">
    <location>
        <begin position="1"/>
        <end position="20"/>
    </location>
</feature>
<feature type="compositionally biased region" description="Basic and acidic residues" evidence="3">
    <location>
        <begin position="179"/>
        <end position="196"/>
    </location>
</feature>
<dbReference type="STRING" id="13706.A0A1X2HBS4"/>
<feature type="compositionally biased region" description="Basic residues" evidence="3">
    <location>
        <begin position="229"/>
        <end position="238"/>
    </location>
</feature>
<feature type="region of interest" description="Disordered" evidence="3">
    <location>
        <begin position="615"/>
        <end position="697"/>
    </location>
</feature>
<dbReference type="Gene3D" id="1.20.920.10">
    <property type="entry name" value="Bromodomain-like"/>
    <property type="match status" value="1"/>
</dbReference>
<feature type="compositionally biased region" description="Basic and acidic residues" evidence="3">
    <location>
        <begin position="243"/>
        <end position="254"/>
    </location>
</feature>
<comment type="caution">
    <text evidence="5">The sequence shown here is derived from an EMBL/GenBank/DDBJ whole genome shotgun (WGS) entry which is preliminary data.</text>
</comment>
<dbReference type="AlphaFoldDB" id="A0A1X2HBS4"/>
<gene>
    <name evidence="5" type="ORF">BCR43DRAFT_491328</name>
</gene>
<dbReference type="EMBL" id="MCGN01000005">
    <property type="protein sequence ID" value="ORY96241.1"/>
    <property type="molecule type" value="Genomic_DNA"/>
</dbReference>
<feature type="compositionally biased region" description="Low complexity" evidence="3">
    <location>
        <begin position="650"/>
        <end position="689"/>
    </location>
</feature>
<evidence type="ECO:0000256" key="2">
    <source>
        <dbReference type="PROSITE-ProRule" id="PRU00035"/>
    </source>
</evidence>
<dbReference type="OrthoDB" id="21449at2759"/>
<sequence>MEKSEVDRNEGIPTSDDDHVAYPAESNATSSSSSAPRIKLKLRLNPSASSAHNAGSQDNMDPEDDADHKRKKKHKKKKSHKKHKKDNQRRESEQLNIDDEEDNNSNNHHHHASHNHTRHSHANHVPVGGKRPFAMIKADEADDFDEASSMDGGSISTTSRRESVLPDTFTEADTEDDDTSHFGDTPKDQRWDEHQAAVHPADAGSHLPRPSQTHSHTSQKKDQQQPQQKPKKRGRPAKNKAPPKPEPKAPEPVRKDLKTICIRLLDTLEKRDAYGFFLQPVDTSVVQDYLTVIKHPMDFSTMRKKLERGEYHHMDDFLSDFTLIMTNAKTYNAPNTIYYRNADRLQQYGVKAIERAAKTIVYTPEPEERPVTPIKQEINWSRRASSATAASRKDSGVKYEEEVDILGLDTQHVLAPRKQSRADTELTLDALSSRGGTPTRGYVKKKKKKMTEAGVAYSSDGSLLAVGGVNDLTSLIPFDDHFAHPPQITTANINALPSAFFTNRSTFDDWAANKHYIHPAHFCDYGAYTALGPQSPGAYYTAQDACYIYPLYGDDRGEAYMRSIWEFVQDTGLTERTDRTSQHLTHGAWEVLKLVLQDPQEPKKIETEFGPVQVEPAPQEPQQQPSQPPQMPPQLLQPTVAPSPNQGQTQAQLQLPPQSQPQAQSQPSPQPESQSQSHSQSQSQSQPQLQPQPSPSE</sequence>
<dbReference type="GO" id="GO:0006325">
    <property type="term" value="P:chromatin organization"/>
    <property type="evidence" value="ECO:0007669"/>
    <property type="project" value="UniProtKB-ARBA"/>
</dbReference>
<dbReference type="PROSITE" id="PS50014">
    <property type="entry name" value="BROMODOMAIN_2"/>
    <property type="match status" value="1"/>
</dbReference>
<name>A0A1X2HBS4_SYNRA</name>
<dbReference type="InParanoid" id="A0A1X2HBS4"/>
<feature type="compositionally biased region" description="Polar residues" evidence="3">
    <location>
        <begin position="46"/>
        <end position="59"/>
    </location>
</feature>
<dbReference type="PANTHER" id="PTHR22881">
    <property type="entry name" value="BROMODOMAIN CONTAINING PROTEIN"/>
    <property type="match status" value="1"/>
</dbReference>
<dbReference type="GO" id="GO:0006357">
    <property type="term" value="P:regulation of transcription by RNA polymerase II"/>
    <property type="evidence" value="ECO:0007669"/>
    <property type="project" value="TreeGrafter"/>
</dbReference>
<organism evidence="5 6">
    <name type="scientific">Syncephalastrum racemosum</name>
    <name type="common">Filamentous fungus</name>
    <dbReference type="NCBI Taxonomy" id="13706"/>
    <lineage>
        <taxon>Eukaryota</taxon>
        <taxon>Fungi</taxon>
        <taxon>Fungi incertae sedis</taxon>
        <taxon>Mucoromycota</taxon>
        <taxon>Mucoromycotina</taxon>
        <taxon>Mucoromycetes</taxon>
        <taxon>Mucorales</taxon>
        <taxon>Syncephalastraceae</taxon>
        <taxon>Syncephalastrum</taxon>
    </lineage>
</organism>
<dbReference type="OMA" id="PLYGDDR"/>
<feature type="compositionally biased region" description="Basic residues" evidence="3">
    <location>
        <begin position="69"/>
        <end position="87"/>
    </location>
</feature>
<dbReference type="InterPro" id="IPR051831">
    <property type="entry name" value="Bromodomain_contain_prot"/>
</dbReference>
<evidence type="ECO:0000313" key="5">
    <source>
        <dbReference type="EMBL" id="ORY96241.1"/>
    </source>
</evidence>
<feature type="domain" description="Bromo" evidence="4">
    <location>
        <begin position="269"/>
        <end position="339"/>
    </location>
</feature>
<dbReference type="InterPro" id="IPR001487">
    <property type="entry name" value="Bromodomain"/>
</dbReference>
<dbReference type="PRINTS" id="PR00503">
    <property type="entry name" value="BROMODOMAIN"/>
</dbReference>
<feature type="compositionally biased region" description="Low complexity" evidence="3">
    <location>
        <begin position="615"/>
        <end position="625"/>
    </location>
</feature>
<evidence type="ECO:0000259" key="4">
    <source>
        <dbReference type="PROSITE" id="PS50014"/>
    </source>
</evidence>
<dbReference type="InterPro" id="IPR036427">
    <property type="entry name" value="Bromodomain-like_sf"/>
</dbReference>
<keyword evidence="6" id="KW-1185">Reference proteome</keyword>
<accession>A0A1X2HBS4</accession>
<reference evidence="5 6" key="1">
    <citation type="submission" date="2016-07" db="EMBL/GenBank/DDBJ databases">
        <title>Pervasive Adenine N6-methylation of Active Genes in Fungi.</title>
        <authorList>
            <consortium name="DOE Joint Genome Institute"/>
            <person name="Mondo S.J."/>
            <person name="Dannebaum R.O."/>
            <person name="Kuo R.C."/>
            <person name="Labutti K."/>
            <person name="Haridas S."/>
            <person name="Kuo A."/>
            <person name="Salamov A."/>
            <person name="Ahrendt S.R."/>
            <person name="Lipzen A."/>
            <person name="Sullivan W."/>
            <person name="Andreopoulos W.B."/>
            <person name="Clum A."/>
            <person name="Lindquist E."/>
            <person name="Daum C."/>
            <person name="Ramamoorthy G.K."/>
            <person name="Gryganskyi A."/>
            <person name="Culley D."/>
            <person name="Magnuson J.K."/>
            <person name="James T.Y."/>
            <person name="O'Malley M.A."/>
            <person name="Stajich J.E."/>
            <person name="Spatafora J.W."/>
            <person name="Visel A."/>
            <person name="Grigoriev I.V."/>
        </authorList>
    </citation>
    <scope>NUCLEOTIDE SEQUENCE [LARGE SCALE GENOMIC DNA]</scope>
    <source>
        <strain evidence="5 6">NRRL 2496</strain>
    </source>
</reference>
<proteinExistence type="predicted"/>
<dbReference type="SUPFAM" id="SSF47370">
    <property type="entry name" value="Bromodomain"/>
    <property type="match status" value="1"/>
</dbReference>
<dbReference type="Pfam" id="PF00439">
    <property type="entry name" value="Bromodomain"/>
    <property type="match status" value="1"/>
</dbReference>
<keyword evidence="1 2" id="KW-0103">Bromodomain</keyword>